<dbReference type="Proteomes" id="UP000220914">
    <property type="component" value="Unassembled WGS sequence"/>
</dbReference>
<keyword evidence="2" id="KW-1185">Reference proteome</keyword>
<proteinExistence type="predicted"/>
<dbReference type="OrthoDB" id="5138950at2"/>
<protein>
    <submittedName>
        <fullName evidence="1">Sulfotransferase family protein</fullName>
    </submittedName>
</protein>
<dbReference type="InterPro" id="IPR027417">
    <property type="entry name" value="P-loop_NTPase"/>
</dbReference>
<accession>A0A2A7MVS5</accession>
<dbReference type="SUPFAM" id="SSF52540">
    <property type="entry name" value="P-loop containing nucleoside triphosphate hydrolases"/>
    <property type="match status" value="1"/>
</dbReference>
<dbReference type="GO" id="GO:0016740">
    <property type="term" value="F:transferase activity"/>
    <property type="evidence" value="ECO:0007669"/>
    <property type="project" value="UniProtKB-KW"/>
</dbReference>
<dbReference type="InterPro" id="IPR014556">
    <property type="entry name" value="UCP029407"/>
</dbReference>
<evidence type="ECO:0000313" key="1">
    <source>
        <dbReference type="EMBL" id="PEG35660.1"/>
    </source>
</evidence>
<comment type="caution">
    <text evidence="1">The sequence shown here is derived from an EMBL/GenBank/DDBJ whole genome shotgun (WGS) entry which is preliminary data.</text>
</comment>
<keyword evidence="1" id="KW-0808">Transferase</keyword>
<dbReference type="EMBL" id="PDCP01000042">
    <property type="protein sequence ID" value="PEG35660.1"/>
    <property type="molecule type" value="Genomic_DNA"/>
</dbReference>
<dbReference type="AlphaFoldDB" id="A0A2A7MVS5"/>
<dbReference type="Gene3D" id="3.40.50.300">
    <property type="entry name" value="P-loop containing nucleotide triphosphate hydrolases"/>
    <property type="match status" value="1"/>
</dbReference>
<gene>
    <name evidence="1" type="ORF">CQY20_21175</name>
</gene>
<evidence type="ECO:0000313" key="2">
    <source>
        <dbReference type="Proteomes" id="UP000220914"/>
    </source>
</evidence>
<reference evidence="1 2" key="1">
    <citation type="submission" date="2017-10" db="EMBL/GenBank/DDBJ databases">
        <title>The new phylogeny of genus Mycobacterium.</title>
        <authorList>
            <person name="Tortoli E."/>
            <person name="Trovato A."/>
            <person name="Cirillo D.M."/>
        </authorList>
    </citation>
    <scope>NUCLEOTIDE SEQUENCE [LARGE SCALE GENOMIC DNA]</scope>
    <source>
        <strain evidence="1 2">CCUG37673</strain>
    </source>
</reference>
<dbReference type="PIRSF" id="PIRSF029407">
    <property type="entry name" value="UCP029407"/>
    <property type="match status" value="1"/>
</dbReference>
<organism evidence="1 2">
    <name type="scientific">Mycolicibacterium agri</name>
    <name type="common">Mycobacterium agri</name>
    <dbReference type="NCBI Taxonomy" id="36811"/>
    <lineage>
        <taxon>Bacteria</taxon>
        <taxon>Bacillati</taxon>
        <taxon>Actinomycetota</taxon>
        <taxon>Actinomycetes</taxon>
        <taxon>Mycobacteriales</taxon>
        <taxon>Mycobacteriaceae</taxon>
        <taxon>Mycolicibacterium</taxon>
    </lineage>
</organism>
<sequence length="324" mass="35806">MLVTAAGGSGSASRPVILFVLGMGRSGTSAITRVLSLCGAALPEGMLGAMRGNPTGHWESRAAVNLNDKILHRNGGGWYDPTLRLEAKDAFDAKERAACIAEIREFFSTLPSAPLVVLKDPKITVLTGLWFEAARSAGFDVATVIALRHPHEVVASLTAPGGVSSELSSALWLKFTLVAERNTRSLPRVVVDYANLLDDWRREVARVSAALDVDLNARDESAIDEFLSPDLHNQRHSGPIEEPFGTDWFATVYQQLQAAARDDAWDQGALDRVYESYESSEQTFRTAFQDFQRLRKIHRVFRPSFSKLFYGLRAMTHRRDGTWA</sequence>
<name>A0A2A7MVS5_MYCAG</name>